<proteinExistence type="predicted"/>
<accession>A0A221KDM1</accession>
<reference evidence="1 2" key="1">
    <citation type="submission" date="2017-07" db="EMBL/GenBank/DDBJ databases">
        <title>Complete Genome Sequence of the cosmetic ferment Vitreoscilla filiformis (ATCC15551).</title>
        <authorList>
            <person name="Contreras S."/>
            <person name="Sagory-Zalkind P."/>
            <person name="Blanquart H."/>
            <person name="Iltis A."/>
            <person name="Morand S.C."/>
        </authorList>
    </citation>
    <scope>NUCLEOTIDE SEQUENCE [LARGE SCALE GENOMIC DNA]</scope>
    <source>
        <strain evidence="1 2">ATCC 15551</strain>
    </source>
</reference>
<keyword evidence="2" id="KW-1185">Reference proteome</keyword>
<gene>
    <name evidence="1" type="ORF">VITFI_CDS1356</name>
</gene>
<protein>
    <submittedName>
        <fullName evidence="1">Uncharacterized protein</fullName>
    </submittedName>
</protein>
<evidence type="ECO:0000313" key="1">
    <source>
        <dbReference type="EMBL" id="ASM77134.1"/>
    </source>
</evidence>
<sequence length="697" mass="74993">MGVCLAWAAWAPAHSASGVDVDSTTPYLGIGINQLSYFDGAQAMADVVRESQFRGTDWSETPSVDAHGNPTQDFILIFSSNRFAAGTYTLVFQGWANVGVSGAAENGGAGPYITNKRYNKITNTTTADVVVPNTLTGNCWFNFNQTRRTSASTRSDGLSNLHFWRPGYPADGSVLFTQEFVKAMKKFHVIRGMDFVSANSNASVNWSDRTDMNFQGYVGSKGQPWELLVQLANATDRDLWINVPVQANDAYIRNLAGLIRYGSDGVTPYSRTQTNPVYAPLKAGLRVYVEYGNELWNSGPGFYGFGWSLNLATKYMADTTHPIAYDGALTDTYLAHRRWIAYRSASIGLIFRQVFGDAAMMGTVRPVLASQVGNANVYLSEGLKWAEGFYGQVRTSPANSVARQVNQLWWGAGGAAYYDSTTAPTDTSAATMRAYFAGLPSAEFASNTAIDATWSRGYGLKSVAYEGGPGPGGSSSGSATGSVELAATYNADSRMWARMKAAHQIYTANGGELLNYYVYSGSPPWDFVNDLNPGVVSDTSTVKLRTIDTIRMAPKAAPTLGTAVPGTVWFPNGGSVGVQFDGAANWRYNGQAIRLPVTTGTGGKAFSGMALIPIRAEQAGTYRFSLAMYPEADTQVELMINGELAGTFNIPGTCGGICADNAYATSPVIKAALPAGLSVVRVRPVNNDIWIRRLIVR</sequence>
<dbReference type="KEGG" id="vff:VITFI_CDS1356"/>
<organism evidence="1 2">
    <name type="scientific">Vitreoscilla filiformis</name>
    <dbReference type="NCBI Taxonomy" id="63"/>
    <lineage>
        <taxon>Bacteria</taxon>
        <taxon>Pseudomonadati</taxon>
        <taxon>Pseudomonadota</taxon>
        <taxon>Betaproteobacteria</taxon>
        <taxon>Neisseriales</taxon>
        <taxon>Neisseriaceae</taxon>
        <taxon>Vitreoscilla</taxon>
    </lineage>
</organism>
<dbReference type="AlphaFoldDB" id="A0A221KDM1"/>
<name>A0A221KDM1_VITFI</name>
<dbReference type="Proteomes" id="UP000199729">
    <property type="component" value="Chromosome"/>
</dbReference>
<dbReference type="EMBL" id="CP022423">
    <property type="protein sequence ID" value="ASM77134.1"/>
    <property type="molecule type" value="Genomic_DNA"/>
</dbReference>
<evidence type="ECO:0000313" key="2">
    <source>
        <dbReference type="Proteomes" id="UP000199729"/>
    </source>
</evidence>